<evidence type="ECO:0000313" key="4">
    <source>
        <dbReference type="EMBL" id="AOW19462.1"/>
    </source>
</evidence>
<sequence>MLNISEPLVSVNWLNEHINKPNLIVIDATMKKITWEKNEYENQDIQIKNARFLDIKNVFSDTTASFPNTMLSAQEFQEQARLLGINKDSTIIVYDDIGIYTSPRVWWMFKSMGHDNIAVLDGGLPIWVKAGYTTEKPKKFIGKKGNFIANFNQNFFKNYTNVLQAINIGTEILDARSIDRFDGSKPEPREGLRSGHIPTSKNIHYNDLLNGTLLKPVDDLKKIFASKLKKEDDIIFSCGSGITACILALGATVSGYKKLSVYDGSWTEWGSLSELPIEK</sequence>
<gene>
    <name evidence="4" type="ORF">LPB138_01625</name>
</gene>
<dbReference type="PROSITE" id="PS50206">
    <property type="entry name" value="RHODANESE_3"/>
    <property type="match status" value="2"/>
</dbReference>
<dbReference type="EMBL" id="CP017478">
    <property type="protein sequence ID" value="AOW19462.1"/>
    <property type="molecule type" value="Genomic_DNA"/>
</dbReference>
<dbReference type="InterPro" id="IPR001763">
    <property type="entry name" value="Rhodanese-like_dom"/>
</dbReference>
<dbReference type="RefSeq" id="WP_070235578.1">
    <property type="nucleotide sequence ID" value="NZ_CP017478.1"/>
</dbReference>
<dbReference type="FunFam" id="3.40.250.10:FF:000001">
    <property type="entry name" value="Sulfurtransferase"/>
    <property type="match status" value="1"/>
</dbReference>
<reference evidence="4 5" key="1">
    <citation type="submission" date="2016-10" db="EMBL/GenBank/DDBJ databases">
        <title>Lutibacter sp. LPB0138, isolated from marine gastropod.</title>
        <authorList>
            <person name="Kim E."/>
            <person name="Yi H."/>
        </authorList>
    </citation>
    <scope>NUCLEOTIDE SEQUENCE [LARGE SCALE GENOMIC DNA]</scope>
    <source>
        <strain evidence="4 5">LPB0138</strain>
    </source>
</reference>
<dbReference type="CDD" id="cd01449">
    <property type="entry name" value="TST_Repeat_2"/>
    <property type="match status" value="1"/>
</dbReference>
<keyword evidence="2" id="KW-0677">Repeat</keyword>
<protein>
    <recommendedName>
        <fullName evidence="3">Rhodanese domain-containing protein</fullName>
    </recommendedName>
</protein>
<feature type="domain" description="Rhodanese" evidence="3">
    <location>
        <begin position="172"/>
        <end position="278"/>
    </location>
</feature>
<feature type="domain" description="Rhodanese" evidence="3">
    <location>
        <begin position="19"/>
        <end position="136"/>
    </location>
</feature>
<proteinExistence type="predicted"/>
<evidence type="ECO:0000259" key="3">
    <source>
        <dbReference type="PROSITE" id="PS50206"/>
    </source>
</evidence>
<dbReference type="AlphaFoldDB" id="A0A1D8P4G4"/>
<dbReference type="STRING" id="1850246.LPB138_01625"/>
<dbReference type="Proteomes" id="UP000176050">
    <property type="component" value="Chromosome"/>
</dbReference>
<name>A0A1D8P4G4_9FLAO</name>
<evidence type="ECO:0000256" key="2">
    <source>
        <dbReference type="ARBA" id="ARBA00022737"/>
    </source>
</evidence>
<dbReference type="InterPro" id="IPR036873">
    <property type="entry name" value="Rhodanese-like_dom_sf"/>
</dbReference>
<dbReference type="Gene3D" id="3.40.250.10">
    <property type="entry name" value="Rhodanese-like domain"/>
    <property type="match status" value="2"/>
</dbReference>
<keyword evidence="5" id="KW-1185">Reference proteome</keyword>
<dbReference type="CDD" id="cd01448">
    <property type="entry name" value="TST_Repeat_1"/>
    <property type="match status" value="1"/>
</dbReference>
<evidence type="ECO:0000256" key="1">
    <source>
        <dbReference type="ARBA" id="ARBA00022679"/>
    </source>
</evidence>
<dbReference type="GO" id="GO:0004792">
    <property type="term" value="F:thiosulfate-cyanide sulfurtransferase activity"/>
    <property type="evidence" value="ECO:0007669"/>
    <property type="project" value="TreeGrafter"/>
</dbReference>
<dbReference type="SUPFAM" id="SSF52821">
    <property type="entry name" value="Rhodanese/Cell cycle control phosphatase"/>
    <property type="match status" value="2"/>
</dbReference>
<keyword evidence="1" id="KW-0808">Transferase</keyword>
<accession>A0A1D8P4G4</accession>
<dbReference type="PANTHER" id="PTHR11364:SF27">
    <property type="entry name" value="SULFURTRANSFERASE"/>
    <property type="match status" value="1"/>
</dbReference>
<dbReference type="Pfam" id="PF00581">
    <property type="entry name" value="Rhodanese"/>
    <property type="match status" value="2"/>
</dbReference>
<dbReference type="PANTHER" id="PTHR11364">
    <property type="entry name" value="THIOSULFATE SULFERTANSFERASE"/>
    <property type="match status" value="1"/>
</dbReference>
<dbReference type="InterPro" id="IPR045078">
    <property type="entry name" value="TST/MPST-like"/>
</dbReference>
<dbReference type="SMART" id="SM00450">
    <property type="entry name" value="RHOD"/>
    <property type="match status" value="2"/>
</dbReference>
<evidence type="ECO:0000313" key="5">
    <source>
        <dbReference type="Proteomes" id="UP000176050"/>
    </source>
</evidence>
<dbReference type="KEGG" id="lul:LPB138_01625"/>
<organism evidence="4 5">
    <name type="scientific">Urechidicola croceus</name>
    <dbReference type="NCBI Taxonomy" id="1850246"/>
    <lineage>
        <taxon>Bacteria</taxon>
        <taxon>Pseudomonadati</taxon>
        <taxon>Bacteroidota</taxon>
        <taxon>Flavobacteriia</taxon>
        <taxon>Flavobacteriales</taxon>
        <taxon>Flavobacteriaceae</taxon>
        <taxon>Urechidicola</taxon>
    </lineage>
</organism>